<dbReference type="InterPro" id="IPR051781">
    <property type="entry name" value="Metallo-dep_Hydrolase"/>
</dbReference>
<dbReference type="InterPro" id="IPR006680">
    <property type="entry name" value="Amidohydro-rel"/>
</dbReference>
<dbReference type="InterPro" id="IPR018228">
    <property type="entry name" value="DNase_TatD-rel_CS"/>
</dbReference>
<dbReference type="InterPro" id="IPR032466">
    <property type="entry name" value="Metal_Hydrolase"/>
</dbReference>
<dbReference type="CDD" id="cd01299">
    <property type="entry name" value="Met_dep_hydrolase_A"/>
    <property type="match status" value="1"/>
</dbReference>
<dbReference type="PANTHER" id="PTHR43135">
    <property type="entry name" value="ALPHA-D-RIBOSE 1-METHYLPHOSPHONATE 5-TRIPHOSPHATE DIPHOSPHATASE"/>
    <property type="match status" value="1"/>
</dbReference>
<dbReference type="RefSeq" id="WP_181552141.1">
    <property type="nucleotide sequence ID" value="NZ_JACDUS010000010.1"/>
</dbReference>
<protein>
    <submittedName>
        <fullName evidence="2">Imidazolonepropionase-like amidohydrolase</fullName>
    </submittedName>
</protein>
<feature type="domain" description="Amidohydrolase-related" evidence="1">
    <location>
        <begin position="54"/>
        <end position="401"/>
    </location>
</feature>
<dbReference type="InterPro" id="IPR057744">
    <property type="entry name" value="OTAase-like"/>
</dbReference>
<accession>A0A7W0CB49</accession>
<keyword evidence="3" id="KW-1185">Reference proteome</keyword>
<dbReference type="SUPFAM" id="SSF51338">
    <property type="entry name" value="Composite domain of metallo-dependent hydrolases"/>
    <property type="match status" value="1"/>
</dbReference>
<sequence>MHTVLEKMSLIDGLGQCLPDAVLVFENNQIAAAGPNGQVKIPEDAVRHDLSGKFVMPGLIDAHIHLDMHGMADTCHESLVEDKLRTLRAAREMANTLRSGITTVRNAGSANYIDIAVKRAVEEGLIPGPRILASGKIICMLSAGSEYFKGLYREADGVDENRRAAREQIKEGADVLKVMATGAIMNPGGIPGAAQLDVDEIRAVVNEGQKAGKHTAAHAHGAQGIKNAVRAGVRTIEHGTLADAEALKMMADSGVYLISTLSSNYWMCNNDSEEICQQIPRFMSDKANDVARIRLENLHHAIAEGVSVIMGTDAGTPYNFHGKNAMELIQYVKNGLMDPMEAIIAATSRAAKALGLEDRVGSLTSGKLADCIVVHQNPIDDIEALGSLDQIFLVFKDGKPVSGKVDTSQWSPDSPLGPG</sequence>
<dbReference type="PANTHER" id="PTHR43135:SF3">
    <property type="entry name" value="ALPHA-D-RIBOSE 1-METHYLPHOSPHONATE 5-TRIPHOSPHATE DIPHOSPHATASE"/>
    <property type="match status" value="1"/>
</dbReference>
<dbReference type="SUPFAM" id="SSF51556">
    <property type="entry name" value="Metallo-dependent hydrolases"/>
    <property type="match status" value="1"/>
</dbReference>
<evidence type="ECO:0000313" key="3">
    <source>
        <dbReference type="Proteomes" id="UP000525298"/>
    </source>
</evidence>
<dbReference type="Pfam" id="PF01979">
    <property type="entry name" value="Amidohydro_1"/>
    <property type="match status" value="1"/>
</dbReference>
<dbReference type="AlphaFoldDB" id="A0A7W0CB49"/>
<reference evidence="2 3" key="1">
    <citation type="submission" date="2020-07" db="EMBL/GenBank/DDBJ databases">
        <title>Genomic Encyclopedia of Type Strains, Phase IV (KMG-IV): sequencing the most valuable type-strain genomes for metagenomic binning, comparative biology and taxonomic classification.</title>
        <authorList>
            <person name="Goeker M."/>
        </authorList>
    </citation>
    <scope>NUCLEOTIDE SEQUENCE [LARGE SCALE GENOMIC DNA]</scope>
    <source>
        <strain evidence="2 3">DSM 17721</strain>
    </source>
</reference>
<dbReference type="Gene3D" id="3.20.20.140">
    <property type="entry name" value="Metal-dependent hydrolases"/>
    <property type="match status" value="1"/>
</dbReference>
<gene>
    <name evidence="2" type="ORF">HNR65_002860</name>
</gene>
<proteinExistence type="predicted"/>
<dbReference type="PROSITE" id="PS01137">
    <property type="entry name" value="TATD_1"/>
    <property type="match status" value="1"/>
</dbReference>
<comment type="caution">
    <text evidence="2">The sequence shown here is derived from an EMBL/GenBank/DDBJ whole genome shotgun (WGS) entry which is preliminary data.</text>
</comment>
<keyword evidence="2" id="KW-0378">Hydrolase</keyword>
<dbReference type="Gene3D" id="2.30.40.10">
    <property type="entry name" value="Urease, subunit C, domain 1"/>
    <property type="match status" value="1"/>
</dbReference>
<name>A0A7W0CB49_9BACT</name>
<evidence type="ECO:0000313" key="2">
    <source>
        <dbReference type="EMBL" id="MBA2882508.1"/>
    </source>
</evidence>
<dbReference type="EMBL" id="JACDUS010000010">
    <property type="protein sequence ID" value="MBA2882508.1"/>
    <property type="molecule type" value="Genomic_DNA"/>
</dbReference>
<dbReference type="GO" id="GO:0016810">
    <property type="term" value="F:hydrolase activity, acting on carbon-nitrogen (but not peptide) bonds"/>
    <property type="evidence" value="ECO:0007669"/>
    <property type="project" value="InterPro"/>
</dbReference>
<dbReference type="Proteomes" id="UP000525298">
    <property type="component" value="Unassembled WGS sequence"/>
</dbReference>
<organism evidence="2 3">
    <name type="scientific">Desulfosalsimonas propionicica</name>
    <dbReference type="NCBI Taxonomy" id="332175"/>
    <lineage>
        <taxon>Bacteria</taxon>
        <taxon>Pseudomonadati</taxon>
        <taxon>Thermodesulfobacteriota</taxon>
        <taxon>Desulfobacteria</taxon>
        <taxon>Desulfobacterales</taxon>
        <taxon>Desulfosalsimonadaceae</taxon>
        <taxon>Desulfosalsimonas</taxon>
    </lineage>
</organism>
<evidence type="ECO:0000259" key="1">
    <source>
        <dbReference type="Pfam" id="PF01979"/>
    </source>
</evidence>
<dbReference type="InterPro" id="IPR011059">
    <property type="entry name" value="Metal-dep_hydrolase_composite"/>
</dbReference>